<dbReference type="Proteomes" id="UP000485058">
    <property type="component" value="Unassembled WGS sequence"/>
</dbReference>
<dbReference type="AlphaFoldDB" id="A0A699ZTP2"/>
<protein>
    <submittedName>
        <fullName evidence="1">Uncharacterized protein</fullName>
    </submittedName>
</protein>
<evidence type="ECO:0000313" key="1">
    <source>
        <dbReference type="EMBL" id="GFH26247.1"/>
    </source>
</evidence>
<reference evidence="1 2" key="1">
    <citation type="submission" date="2020-02" db="EMBL/GenBank/DDBJ databases">
        <title>Draft genome sequence of Haematococcus lacustris strain NIES-144.</title>
        <authorList>
            <person name="Morimoto D."/>
            <person name="Nakagawa S."/>
            <person name="Yoshida T."/>
            <person name="Sawayama S."/>
        </authorList>
    </citation>
    <scope>NUCLEOTIDE SEQUENCE [LARGE SCALE GENOMIC DNA]</scope>
    <source>
        <strain evidence="1 2">NIES-144</strain>
    </source>
</reference>
<accession>A0A699ZTP2</accession>
<comment type="caution">
    <text evidence="1">The sequence shown here is derived from an EMBL/GenBank/DDBJ whole genome shotgun (WGS) entry which is preliminary data.</text>
</comment>
<keyword evidence="2" id="KW-1185">Reference proteome</keyword>
<proteinExistence type="predicted"/>
<organism evidence="1 2">
    <name type="scientific">Haematococcus lacustris</name>
    <name type="common">Green alga</name>
    <name type="synonym">Haematococcus pluvialis</name>
    <dbReference type="NCBI Taxonomy" id="44745"/>
    <lineage>
        <taxon>Eukaryota</taxon>
        <taxon>Viridiplantae</taxon>
        <taxon>Chlorophyta</taxon>
        <taxon>core chlorophytes</taxon>
        <taxon>Chlorophyceae</taxon>
        <taxon>CS clade</taxon>
        <taxon>Chlamydomonadales</taxon>
        <taxon>Haematococcaceae</taxon>
        <taxon>Haematococcus</taxon>
    </lineage>
</organism>
<gene>
    <name evidence="1" type="ORF">HaLaN_24365</name>
</gene>
<evidence type="ECO:0000313" key="2">
    <source>
        <dbReference type="Proteomes" id="UP000485058"/>
    </source>
</evidence>
<dbReference type="EMBL" id="BLLF01003070">
    <property type="protein sequence ID" value="GFH26247.1"/>
    <property type="molecule type" value="Genomic_DNA"/>
</dbReference>
<sequence length="41" mass="4206">MLTGVGYKALPDDLQLSSVILLSQRLGAHAGSSSLYGSEAV</sequence>
<name>A0A699ZTP2_HAELA</name>